<dbReference type="GO" id="GO:0006313">
    <property type="term" value="P:DNA transposition"/>
    <property type="evidence" value="ECO:0007669"/>
    <property type="project" value="InterPro"/>
</dbReference>
<keyword evidence="3" id="KW-0238">DNA-binding</keyword>
<dbReference type="PANTHER" id="PTHR33258">
    <property type="entry name" value="TRANSPOSASE INSL FOR INSERTION SEQUENCE ELEMENT IS186A-RELATED"/>
    <property type="match status" value="1"/>
</dbReference>
<sequence>MRHQNTVFHTLQKFIPWNDFETLVEKCGADHRVRSFGTKSQFLALLFGQLSGAASLREIVDSLQSQSSRLYHVGMKASARSTFCDANRLRPSALFADLFAKMAQRACRATRRQMSGADTTLLLDSTQMQLSSLSRGWLSAKADGSRAIKLHVVHDLSSRTPMKATISDQRVNDITPAQDLVVEPGATYVFDLGYYDFAWWAAFDAAGCRFVTRLKSHTKLTVTAEARVEPGGAVLSDRIGLLTQRTAKSRTPAFADPVREIVVTISTGRTIRVVTNDLDAPAEEIAHLYTQRWQIELFFKWIKQNLKIKTFVGTSENAIRIQIFVALIAYILLRLAHDAQNAIERPMSFRRLVRLNLMEKRDVAALNKPKPPLQTDPRQASFDLQVI</sequence>
<dbReference type="Pfam" id="PF01609">
    <property type="entry name" value="DDE_Tnp_1"/>
    <property type="match status" value="1"/>
</dbReference>
<keyword evidence="9" id="KW-1185">Reference proteome</keyword>
<dbReference type="InterPro" id="IPR012337">
    <property type="entry name" value="RNaseH-like_sf"/>
</dbReference>
<dbReference type="InterPro" id="IPR047952">
    <property type="entry name" value="Transpos_IS4"/>
</dbReference>
<organism evidence="8 9">
    <name type="scientific">Jiella pacifica</name>
    <dbReference type="NCBI Taxonomy" id="2696469"/>
    <lineage>
        <taxon>Bacteria</taxon>
        <taxon>Pseudomonadati</taxon>
        <taxon>Pseudomonadota</taxon>
        <taxon>Alphaproteobacteria</taxon>
        <taxon>Hyphomicrobiales</taxon>
        <taxon>Aurantimonadaceae</taxon>
        <taxon>Jiella</taxon>
    </lineage>
</organism>
<dbReference type="Proteomes" id="UP000469011">
    <property type="component" value="Unassembled WGS sequence"/>
</dbReference>
<dbReference type="InterPro" id="IPR002559">
    <property type="entry name" value="Transposase_11"/>
</dbReference>
<gene>
    <name evidence="8" type="ORF">GTK09_06705</name>
</gene>
<name>A0A6N9T257_9HYPH</name>
<evidence type="ECO:0000259" key="7">
    <source>
        <dbReference type="Pfam" id="PF14294"/>
    </source>
</evidence>
<evidence type="ECO:0000256" key="1">
    <source>
        <dbReference type="ARBA" id="ARBA00010075"/>
    </source>
</evidence>
<evidence type="ECO:0000256" key="5">
    <source>
        <dbReference type="SAM" id="MobiDB-lite"/>
    </source>
</evidence>
<evidence type="ECO:0000313" key="8">
    <source>
        <dbReference type="EMBL" id="NDW04116.1"/>
    </source>
</evidence>
<dbReference type="Pfam" id="PF14294">
    <property type="entry name" value="DUF4372"/>
    <property type="match status" value="1"/>
</dbReference>
<dbReference type="RefSeq" id="WP_163462164.1">
    <property type="nucleotide sequence ID" value="NZ_JAAAMG010000004.1"/>
</dbReference>
<reference evidence="8 9" key="1">
    <citation type="submission" date="2020-01" db="EMBL/GenBank/DDBJ databases">
        <title>Jiella pacifica sp. nov.</title>
        <authorList>
            <person name="Xue Z."/>
            <person name="Zhu S."/>
            <person name="Chen J."/>
            <person name="Yang J."/>
        </authorList>
    </citation>
    <scope>NUCLEOTIDE SEQUENCE [LARGE SCALE GENOMIC DNA]</scope>
    <source>
        <strain evidence="8 9">40Bstr34</strain>
    </source>
</reference>
<keyword evidence="4" id="KW-0233">DNA recombination</keyword>
<protein>
    <submittedName>
        <fullName evidence="8">IS4 family transposase</fullName>
    </submittedName>
</protein>
<comment type="similarity">
    <text evidence="1">Belongs to the transposase 11 family.</text>
</comment>
<evidence type="ECO:0000313" key="9">
    <source>
        <dbReference type="Proteomes" id="UP000469011"/>
    </source>
</evidence>
<evidence type="ECO:0000256" key="4">
    <source>
        <dbReference type="ARBA" id="ARBA00023172"/>
    </source>
</evidence>
<feature type="domain" description="Transposase IS4-like" evidence="6">
    <location>
        <begin position="118"/>
        <end position="332"/>
    </location>
</feature>
<proteinExistence type="inferred from homology"/>
<evidence type="ECO:0000256" key="2">
    <source>
        <dbReference type="ARBA" id="ARBA00022578"/>
    </source>
</evidence>
<dbReference type="SUPFAM" id="SSF53098">
    <property type="entry name" value="Ribonuclease H-like"/>
    <property type="match status" value="1"/>
</dbReference>
<dbReference type="InterPro" id="IPR025399">
    <property type="entry name" value="DUF4372"/>
</dbReference>
<dbReference type="EMBL" id="JAAAMG010000004">
    <property type="protein sequence ID" value="NDW04116.1"/>
    <property type="molecule type" value="Genomic_DNA"/>
</dbReference>
<comment type="caution">
    <text evidence="8">The sequence shown here is derived from an EMBL/GenBank/DDBJ whole genome shotgun (WGS) entry which is preliminary data.</text>
</comment>
<feature type="domain" description="DUF4372" evidence="7">
    <location>
        <begin position="3"/>
        <end position="76"/>
    </location>
</feature>
<evidence type="ECO:0000256" key="3">
    <source>
        <dbReference type="ARBA" id="ARBA00023125"/>
    </source>
</evidence>
<dbReference type="Gene3D" id="3.90.350.10">
    <property type="entry name" value="Transposase Inhibitor Protein From Tn5, Chain A, domain 1"/>
    <property type="match status" value="1"/>
</dbReference>
<accession>A0A6N9T257</accession>
<dbReference type="GO" id="GO:0004803">
    <property type="term" value="F:transposase activity"/>
    <property type="evidence" value="ECO:0007669"/>
    <property type="project" value="InterPro"/>
</dbReference>
<evidence type="ECO:0000259" key="6">
    <source>
        <dbReference type="Pfam" id="PF01609"/>
    </source>
</evidence>
<keyword evidence="2" id="KW-0815">Transposition</keyword>
<dbReference type="PANTHER" id="PTHR33258:SF1">
    <property type="entry name" value="TRANSPOSASE INSL FOR INSERTION SEQUENCE ELEMENT IS186A-RELATED"/>
    <property type="match status" value="1"/>
</dbReference>
<dbReference type="AlphaFoldDB" id="A0A6N9T257"/>
<dbReference type="NCBIfam" id="NF033592">
    <property type="entry name" value="transpos_IS4_1"/>
    <property type="match status" value="1"/>
</dbReference>
<feature type="region of interest" description="Disordered" evidence="5">
    <location>
        <begin position="368"/>
        <end position="387"/>
    </location>
</feature>
<dbReference type="GO" id="GO:0003677">
    <property type="term" value="F:DNA binding"/>
    <property type="evidence" value="ECO:0007669"/>
    <property type="project" value="UniProtKB-KW"/>
</dbReference>